<dbReference type="GO" id="GO:0016747">
    <property type="term" value="F:acyltransferase activity, transferring groups other than amino-acyl groups"/>
    <property type="evidence" value="ECO:0007669"/>
    <property type="project" value="InterPro"/>
</dbReference>
<protein>
    <submittedName>
        <fullName evidence="2">ElaA protein</fullName>
    </submittedName>
</protein>
<feature type="domain" description="N-acetyltransferase" evidence="1">
    <location>
        <begin position="9"/>
        <end position="151"/>
    </location>
</feature>
<dbReference type="CDD" id="cd04301">
    <property type="entry name" value="NAT_SF"/>
    <property type="match status" value="1"/>
</dbReference>
<evidence type="ECO:0000259" key="1">
    <source>
        <dbReference type="PROSITE" id="PS51186"/>
    </source>
</evidence>
<accession>A0A2V3W893</accession>
<evidence type="ECO:0000313" key="3">
    <source>
        <dbReference type="Proteomes" id="UP000247922"/>
    </source>
</evidence>
<keyword evidence="3" id="KW-1185">Reference proteome</keyword>
<dbReference type="RefSeq" id="WP_342767373.1">
    <property type="nucleotide sequence ID" value="NZ_QJJR01000010.1"/>
</dbReference>
<proteinExistence type="predicted"/>
<dbReference type="InterPro" id="IPR016181">
    <property type="entry name" value="Acyl_CoA_acyltransferase"/>
</dbReference>
<dbReference type="InterPro" id="IPR000182">
    <property type="entry name" value="GNAT_dom"/>
</dbReference>
<dbReference type="Proteomes" id="UP000247922">
    <property type="component" value="Unassembled WGS sequence"/>
</dbReference>
<dbReference type="AlphaFoldDB" id="A0A2V3W893"/>
<dbReference type="Gene3D" id="3.40.630.30">
    <property type="match status" value="1"/>
</dbReference>
<dbReference type="Pfam" id="PF13673">
    <property type="entry name" value="Acetyltransf_10"/>
    <property type="match status" value="1"/>
</dbReference>
<dbReference type="PROSITE" id="PS51186">
    <property type="entry name" value="GNAT"/>
    <property type="match status" value="1"/>
</dbReference>
<evidence type="ECO:0000313" key="2">
    <source>
        <dbReference type="EMBL" id="PXW89191.1"/>
    </source>
</evidence>
<reference evidence="2 3" key="1">
    <citation type="submission" date="2018-05" db="EMBL/GenBank/DDBJ databases">
        <title>Genomic Encyclopedia of Type Strains, Phase IV (KMG-IV): sequencing the most valuable type-strain genomes for metagenomic binning, comparative biology and taxonomic classification.</title>
        <authorList>
            <person name="Goeker M."/>
        </authorList>
    </citation>
    <scope>NUCLEOTIDE SEQUENCE [LARGE SCALE GENOMIC DNA]</scope>
    <source>
        <strain evidence="2 3">DSM 22440</strain>
    </source>
</reference>
<organism evidence="2 3">
    <name type="scientific">Streptohalobacillus salinus</name>
    <dbReference type="NCBI Taxonomy" id="621096"/>
    <lineage>
        <taxon>Bacteria</taxon>
        <taxon>Bacillati</taxon>
        <taxon>Bacillota</taxon>
        <taxon>Bacilli</taxon>
        <taxon>Bacillales</taxon>
        <taxon>Bacillaceae</taxon>
        <taxon>Streptohalobacillus</taxon>
    </lineage>
</organism>
<comment type="caution">
    <text evidence="2">The sequence shown here is derived from an EMBL/GenBank/DDBJ whole genome shotgun (WGS) entry which is preliminary data.</text>
</comment>
<gene>
    <name evidence="2" type="ORF">DES38_11052</name>
</gene>
<dbReference type="EMBL" id="QJJR01000010">
    <property type="protein sequence ID" value="PXW89191.1"/>
    <property type="molecule type" value="Genomic_DNA"/>
</dbReference>
<sequence length="155" mass="18101">MVVIEWKIKKFHALTTTEWYKIAKLRSDVFIVEQACVYDEFDQRDQPSLHLFLEDDGEILSYSRLMPGGVMYKEASISRVIVSENHRGEGYAGQLLQQAVDYVSQVMKESAIKIQAEQYLTDFYRRFGFRVISEPYLDCGISHVDMLREEETDDL</sequence>
<dbReference type="SUPFAM" id="SSF55729">
    <property type="entry name" value="Acyl-CoA N-acyltransferases (Nat)"/>
    <property type="match status" value="1"/>
</dbReference>
<name>A0A2V3W893_9BACI</name>